<reference evidence="1 2" key="1">
    <citation type="submission" date="2024-04" db="EMBL/GenBank/DDBJ databases">
        <title>Albibacterium profundi sp. nov., isolated from sediment of the Challenger Deep of Mariana Trench.</title>
        <authorList>
            <person name="Wang Y."/>
        </authorList>
    </citation>
    <scope>NUCLEOTIDE SEQUENCE [LARGE SCALE GENOMIC DNA]</scope>
    <source>
        <strain evidence="1 2">RHL897</strain>
    </source>
</reference>
<evidence type="ECO:0000313" key="1">
    <source>
        <dbReference type="EMBL" id="MFB5946108.1"/>
    </source>
</evidence>
<accession>A0ABV5CEX2</accession>
<protein>
    <submittedName>
        <fullName evidence="1">Uncharacterized protein</fullName>
    </submittedName>
</protein>
<name>A0ABV5CEX2_9SPHI</name>
<proteinExistence type="predicted"/>
<keyword evidence="2" id="KW-1185">Reference proteome</keyword>
<organism evidence="1 2">
    <name type="scientific">Albibacterium profundi</name>
    <dbReference type="NCBI Taxonomy" id="3134906"/>
    <lineage>
        <taxon>Bacteria</taxon>
        <taxon>Pseudomonadati</taxon>
        <taxon>Bacteroidota</taxon>
        <taxon>Sphingobacteriia</taxon>
        <taxon>Sphingobacteriales</taxon>
        <taxon>Sphingobacteriaceae</taxon>
        <taxon>Albibacterium</taxon>
    </lineage>
</organism>
<gene>
    <name evidence="1" type="ORF">WKR92_09715</name>
</gene>
<dbReference type="RefSeq" id="WP_375557637.1">
    <property type="nucleotide sequence ID" value="NZ_JBBVGT010000002.1"/>
</dbReference>
<evidence type="ECO:0000313" key="2">
    <source>
        <dbReference type="Proteomes" id="UP001580928"/>
    </source>
</evidence>
<comment type="caution">
    <text evidence="1">The sequence shown here is derived from an EMBL/GenBank/DDBJ whole genome shotgun (WGS) entry which is preliminary data.</text>
</comment>
<dbReference type="EMBL" id="JBBVGT010000002">
    <property type="protein sequence ID" value="MFB5946108.1"/>
    <property type="molecule type" value="Genomic_DNA"/>
</dbReference>
<sequence length="62" mass="7128">MEEALLNFISLAIEEDKAQGKYPEHLTRMDLSKKMDKVLNTLFKEGKINVGETLNDKYITVL</sequence>
<dbReference type="Proteomes" id="UP001580928">
    <property type="component" value="Unassembled WGS sequence"/>
</dbReference>